<dbReference type="Pfam" id="PF03852">
    <property type="entry name" value="Vsr"/>
    <property type="match status" value="1"/>
</dbReference>
<sequence>MAGIGSCNTVPERLVRSALYRLGFRYRLNDKRLRATPDLVFPRYRAVIMVHGCFWHGHDCPLFRLPATRTAFWAAKIEGNRTRDQNVQQRLVAAGWRVLTIWECALKGRLRQDPGYLAGQVSQWLRDDLPCHAIRGEQG</sequence>
<accession>A0A143DCV7</accession>
<dbReference type="REBASE" id="142364">
    <property type="entry name" value="V.Hjo5569ORF4490P"/>
</dbReference>
<dbReference type="KEGG" id="hjo:AY555_04495"/>
<organism evidence="7 8">
    <name type="scientific">Haematospirillum jordaniae</name>
    <dbReference type="NCBI Taxonomy" id="1549855"/>
    <lineage>
        <taxon>Bacteria</taxon>
        <taxon>Pseudomonadati</taxon>
        <taxon>Pseudomonadota</taxon>
        <taxon>Alphaproteobacteria</taxon>
        <taxon>Rhodospirillales</taxon>
        <taxon>Novispirillaceae</taxon>
        <taxon>Haematospirillum</taxon>
    </lineage>
</organism>
<evidence type="ECO:0000313" key="8">
    <source>
        <dbReference type="Proteomes" id="UP000076066"/>
    </source>
</evidence>
<evidence type="ECO:0000256" key="5">
    <source>
        <dbReference type="ARBA" id="ARBA00023204"/>
    </source>
</evidence>
<keyword evidence="8" id="KW-1185">Reference proteome</keyword>
<comment type="similarity">
    <text evidence="6">Belongs to the Vsr family.</text>
</comment>
<dbReference type="EMBL" id="CP014525">
    <property type="protein sequence ID" value="AMW34562.1"/>
    <property type="molecule type" value="Genomic_DNA"/>
</dbReference>
<evidence type="ECO:0000256" key="3">
    <source>
        <dbReference type="ARBA" id="ARBA00022763"/>
    </source>
</evidence>
<dbReference type="CDD" id="cd00221">
    <property type="entry name" value="Vsr"/>
    <property type="match status" value="1"/>
</dbReference>
<dbReference type="NCBIfam" id="TIGR00632">
    <property type="entry name" value="vsr"/>
    <property type="match status" value="1"/>
</dbReference>
<dbReference type="SUPFAM" id="SSF52980">
    <property type="entry name" value="Restriction endonuclease-like"/>
    <property type="match status" value="1"/>
</dbReference>
<dbReference type="GO" id="GO:0016787">
    <property type="term" value="F:hydrolase activity"/>
    <property type="evidence" value="ECO:0007669"/>
    <property type="project" value="UniProtKB-KW"/>
</dbReference>
<dbReference type="GO" id="GO:0004519">
    <property type="term" value="F:endonuclease activity"/>
    <property type="evidence" value="ECO:0007669"/>
    <property type="project" value="UniProtKB-KW"/>
</dbReference>
<evidence type="ECO:0000313" key="7">
    <source>
        <dbReference type="EMBL" id="AMW34562.1"/>
    </source>
</evidence>
<evidence type="ECO:0000256" key="6">
    <source>
        <dbReference type="ARBA" id="ARBA00029466"/>
    </source>
</evidence>
<proteinExistence type="inferred from homology"/>
<evidence type="ECO:0000256" key="1">
    <source>
        <dbReference type="ARBA" id="ARBA00022722"/>
    </source>
</evidence>
<protein>
    <submittedName>
        <fullName evidence="7">Very short patch repair endonuclease</fullName>
    </submittedName>
</protein>
<dbReference type="InterPro" id="IPR011335">
    <property type="entry name" value="Restrct_endonuc-II-like"/>
</dbReference>
<evidence type="ECO:0000256" key="4">
    <source>
        <dbReference type="ARBA" id="ARBA00022801"/>
    </source>
</evidence>
<keyword evidence="4" id="KW-0378">Hydrolase</keyword>
<dbReference type="AlphaFoldDB" id="A0A143DCV7"/>
<dbReference type="InterPro" id="IPR004603">
    <property type="entry name" value="DNA_mismatch_endonuc_vsr"/>
</dbReference>
<keyword evidence="5" id="KW-0234">DNA repair</keyword>
<reference evidence="7 8" key="1">
    <citation type="submission" date="2016-02" db="EMBL/GenBank/DDBJ databases">
        <title>Complete Genome of H5569, the type strain of the newly described species Haematospirillium jordaniae.</title>
        <authorList>
            <person name="Nicholson A.C."/>
            <person name="Humrighouse B.W."/>
            <person name="Loparov V."/>
            <person name="McQuiston J.R."/>
        </authorList>
    </citation>
    <scope>NUCLEOTIDE SEQUENCE [LARGE SCALE GENOMIC DNA]</scope>
    <source>
        <strain evidence="7 8">H5569</strain>
    </source>
</reference>
<keyword evidence="1" id="KW-0540">Nuclease</keyword>
<dbReference type="GO" id="GO:0006298">
    <property type="term" value="P:mismatch repair"/>
    <property type="evidence" value="ECO:0007669"/>
    <property type="project" value="InterPro"/>
</dbReference>
<gene>
    <name evidence="7" type="ORF">AY555_04495</name>
</gene>
<keyword evidence="2 7" id="KW-0255">Endonuclease</keyword>
<keyword evidence="3" id="KW-0227">DNA damage</keyword>
<name>A0A143DCV7_9PROT</name>
<dbReference type="Gene3D" id="3.40.960.10">
    <property type="entry name" value="VSR Endonuclease"/>
    <property type="match status" value="1"/>
</dbReference>
<dbReference type="Proteomes" id="UP000076066">
    <property type="component" value="Chromosome"/>
</dbReference>
<dbReference type="STRING" id="1549855.AY555_04495"/>
<evidence type="ECO:0000256" key="2">
    <source>
        <dbReference type="ARBA" id="ARBA00022759"/>
    </source>
</evidence>